<evidence type="ECO:0000313" key="2">
    <source>
        <dbReference type="EMBL" id="WOJ93034.1"/>
    </source>
</evidence>
<protein>
    <recommendedName>
        <fullName evidence="1">Kazal-like domain-containing protein</fullName>
    </recommendedName>
</protein>
<dbReference type="PROSITE" id="PS51465">
    <property type="entry name" value="KAZAL_2"/>
    <property type="match status" value="1"/>
</dbReference>
<dbReference type="Proteomes" id="UP001626537">
    <property type="component" value="Chromosome"/>
</dbReference>
<sequence>MIFAPVCATRADGNLETYASGCNACADDQVSSYLNGACEDEGNSL</sequence>
<dbReference type="InterPro" id="IPR002350">
    <property type="entry name" value="Kazal_dom"/>
</dbReference>
<proteinExistence type="predicted"/>
<organism evidence="2 3">
    <name type="scientific">Congregibacter variabilis</name>
    <dbReference type="NCBI Taxonomy" id="3081200"/>
    <lineage>
        <taxon>Bacteria</taxon>
        <taxon>Pseudomonadati</taxon>
        <taxon>Pseudomonadota</taxon>
        <taxon>Gammaproteobacteria</taxon>
        <taxon>Cellvibrionales</taxon>
        <taxon>Halieaceae</taxon>
        <taxon>Congregibacter</taxon>
    </lineage>
</organism>
<feature type="domain" description="Kazal-like" evidence="1">
    <location>
        <begin position="1"/>
        <end position="40"/>
    </location>
</feature>
<dbReference type="RefSeq" id="WP_407347695.1">
    <property type="nucleotide sequence ID" value="NZ_CP136864.1"/>
</dbReference>
<accession>A0ABZ0I344</accession>
<dbReference type="EMBL" id="CP136864">
    <property type="protein sequence ID" value="WOJ93034.1"/>
    <property type="molecule type" value="Genomic_DNA"/>
</dbReference>
<keyword evidence="3" id="KW-1185">Reference proteome</keyword>
<reference evidence="2 3" key="1">
    <citation type="submission" date="2023-10" db="EMBL/GenBank/DDBJ databases">
        <title>Two novel species belonging to the OM43/NOR5 clade.</title>
        <authorList>
            <person name="Park M."/>
        </authorList>
    </citation>
    <scope>NUCLEOTIDE SEQUENCE [LARGE SCALE GENOMIC DNA]</scope>
    <source>
        <strain evidence="2 3">IMCC43200</strain>
    </source>
</reference>
<name>A0ABZ0I344_9GAMM</name>
<evidence type="ECO:0000313" key="3">
    <source>
        <dbReference type="Proteomes" id="UP001626537"/>
    </source>
</evidence>
<gene>
    <name evidence="2" type="ORF">R0135_14785</name>
</gene>
<evidence type="ECO:0000259" key="1">
    <source>
        <dbReference type="PROSITE" id="PS51465"/>
    </source>
</evidence>